<reference evidence="14 15" key="1">
    <citation type="submission" date="2016-06" db="EMBL/GenBank/DDBJ databases">
        <authorList>
            <person name="Kjaerup R.B."/>
            <person name="Dalgaard T.S."/>
            <person name="Juul-Madsen H.R."/>
        </authorList>
    </citation>
    <scope>NUCLEOTIDE SEQUENCE [LARGE SCALE GENOMIC DNA]</scope>
    <source>
        <strain evidence="14 15">Pb300</strain>
    </source>
</reference>
<dbReference type="GO" id="GO:0005789">
    <property type="term" value="C:endoplasmic reticulum membrane"/>
    <property type="evidence" value="ECO:0007669"/>
    <property type="project" value="UniProtKB-SubCell"/>
</dbReference>
<evidence type="ECO:0000256" key="2">
    <source>
        <dbReference type="ARBA" id="ARBA00022516"/>
    </source>
</evidence>
<proteinExistence type="inferred from homology"/>
<dbReference type="InterPro" id="IPR002347">
    <property type="entry name" value="SDR_fam"/>
</dbReference>
<evidence type="ECO:0000256" key="1">
    <source>
        <dbReference type="ARBA" id="ARBA00005194"/>
    </source>
</evidence>
<dbReference type="SUPFAM" id="SSF51735">
    <property type="entry name" value="NAD(P)-binding Rossmann-fold domains"/>
    <property type="match status" value="1"/>
</dbReference>
<evidence type="ECO:0000313" key="15">
    <source>
        <dbReference type="Proteomes" id="UP000242814"/>
    </source>
</evidence>
<dbReference type="AlphaFoldDB" id="A0A1D2JI79"/>
<dbReference type="InterPro" id="IPR020904">
    <property type="entry name" value="Sc_DH/Rdtase_CS"/>
</dbReference>
<dbReference type="InterPro" id="IPR036291">
    <property type="entry name" value="NAD(P)-bd_dom_sf"/>
</dbReference>
<keyword evidence="2 12" id="KW-0444">Lipid biosynthesis</keyword>
<comment type="function">
    <text evidence="12">Component of the microsomal membrane bound fatty acid elongation system, which produces the 26-carbon very long-chain fatty acids (VLCFA) from palmitate. Catalyzes the reduction of the 3-ketoacyl-CoA intermediate that is formed in each cycle of fatty acid elongation. VLCFAs serve as precursors for ceramide and sphingolipids.</text>
</comment>
<dbReference type="HAMAP" id="MF_03107">
    <property type="entry name" value="3_ketoreductase"/>
    <property type="match status" value="1"/>
</dbReference>
<feature type="transmembrane region" description="Helical" evidence="13">
    <location>
        <begin position="401"/>
        <end position="425"/>
    </location>
</feature>
<keyword evidence="3 12" id="KW-0812">Transmembrane</keyword>
<dbReference type="GO" id="GO:0030497">
    <property type="term" value="P:fatty acid elongation"/>
    <property type="evidence" value="ECO:0007669"/>
    <property type="project" value="UniProtKB-UniRule"/>
</dbReference>
<organism evidence="14 15">
    <name type="scientific">Paracoccidioides brasiliensis</name>
    <dbReference type="NCBI Taxonomy" id="121759"/>
    <lineage>
        <taxon>Eukaryota</taxon>
        <taxon>Fungi</taxon>
        <taxon>Dikarya</taxon>
        <taxon>Ascomycota</taxon>
        <taxon>Pezizomycotina</taxon>
        <taxon>Eurotiomycetes</taxon>
        <taxon>Eurotiomycetidae</taxon>
        <taxon>Onygenales</taxon>
        <taxon>Ajellomycetaceae</taxon>
        <taxon>Paracoccidioides</taxon>
    </lineage>
</organism>
<sequence length="450" mass="49415">MRKGYGANQPVYLDRTVKGEPLTRTLIKTEELNHVIKGLSNDCNSFDFLQFATLFDFVERHGTQSNIKYTYIPANLQRTISPCSPPKYPFLIIPLSSGSSAGQAMACSASLMGRLAQFRFEPASGWQSAATFFLLVTGALVTTCKLLSFLRALFSIFILPGQKLTKFGPKGSWAVVTGASEGIGREFSLQLARAGYNILLISRSSSKLTAVANEIKTKTPTAQTKIHAMDFSANNDLDYEKLKALIQDLDVSILVNNVGRSHSIPTPFVLTPLDEMEDIITINCLGTLRITQLVAPAMMQRKRGLILIMASFAGMLPTPLLATYSGSKAFLQYWSTALGSELEPYGVQVQLVQSHLVTSAMSKIRRTSVTIPNPRDMVRATLSKIGRGSGLSAYAYTSAPYWSHGLMAFALTQVLGKMGKFVLGYNKAMHESIRKRALRKAEREKGRKST</sequence>
<dbReference type="GO" id="GO:0030148">
    <property type="term" value="P:sphingolipid biosynthetic process"/>
    <property type="evidence" value="ECO:0007669"/>
    <property type="project" value="UniProtKB-ARBA"/>
</dbReference>
<dbReference type="VEuPathDB" id="FungiDB:PABG_00751"/>
<dbReference type="UniPathway" id="UPA00094"/>
<evidence type="ECO:0000256" key="13">
    <source>
        <dbReference type="SAM" id="Phobius"/>
    </source>
</evidence>
<dbReference type="PROSITE" id="PS00061">
    <property type="entry name" value="ADH_SHORT"/>
    <property type="match status" value="1"/>
</dbReference>
<accession>A0A1D2JI79</accession>
<evidence type="ECO:0000256" key="4">
    <source>
        <dbReference type="ARBA" id="ARBA00022824"/>
    </source>
</evidence>
<evidence type="ECO:0000256" key="10">
    <source>
        <dbReference type="ARBA" id="ARBA00023136"/>
    </source>
</evidence>
<dbReference type="PANTHER" id="PTHR43086:SF2">
    <property type="entry name" value="HYDROXYSTEROID DEHYDROGENASE-LIKE PROTEIN 1"/>
    <property type="match status" value="1"/>
</dbReference>
<keyword evidence="8 12" id="KW-0560">Oxidoreductase</keyword>
<protein>
    <recommendedName>
        <fullName evidence="12">Very-long-chain 3-oxoacyl-CoA reductase</fullName>
        <ecNumber evidence="12">1.1.1.330</ecNumber>
    </recommendedName>
    <alternativeName>
        <fullName evidence="12">3-ketoacyl-CoA reductase</fullName>
        <shortName evidence="12">3-ketoreductase</shortName>
        <shortName evidence="12">KAR</shortName>
    </alternativeName>
    <alternativeName>
        <fullName evidence="12">Microsomal beta-keto-reductase</fullName>
    </alternativeName>
</protein>
<evidence type="ECO:0000256" key="5">
    <source>
        <dbReference type="ARBA" id="ARBA00022832"/>
    </source>
</evidence>
<dbReference type="GO" id="GO:0141040">
    <property type="term" value="F:very-long-chain 3-oxoacyl-CoA reductase activity"/>
    <property type="evidence" value="ECO:0007669"/>
    <property type="project" value="UniProtKB-EC"/>
</dbReference>
<evidence type="ECO:0000256" key="7">
    <source>
        <dbReference type="ARBA" id="ARBA00022989"/>
    </source>
</evidence>
<keyword evidence="5 12" id="KW-0276">Fatty acid metabolism</keyword>
<keyword evidence="7 12" id="KW-1133">Transmembrane helix</keyword>
<feature type="active site" description="Proton acceptor" evidence="12">
    <location>
        <position position="324"/>
    </location>
</feature>
<dbReference type="VEuPathDB" id="FungiDB:PADG_03198"/>
<dbReference type="FunFam" id="3.40.50.720:FF:000317">
    <property type="entry name" value="Very-long-chain 3-oxoacyl-CoA reductase"/>
    <property type="match status" value="1"/>
</dbReference>
<evidence type="ECO:0000256" key="11">
    <source>
        <dbReference type="ARBA" id="ARBA00023160"/>
    </source>
</evidence>
<comment type="subcellular location">
    <subcellularLocation>
        <location evidence="12">Endoplasmic reticulum membrane</location>
        <topology evidence="12">Single-pass membrane protein</topology>
    </subcellularLocation>
</comment>
<comment type="similarity">
    <text evidence="12">Belongs to the short-chain dehydrogenases/reductases (SDR) family.</text>
</comment>
<feature type="transmembrane region" description="Helical" evidence="13">
    <location>
        <begin position="132"/>
        <end position="159"/>
    </location>
</feature>
<dbReference type="EC" id="1.1.1.330" evidence="12"/>
<dbReference type="Pfam" id="PF00106">
    <property type="entry name" value="adh_short"/>
    <property type="match status" value="1"/>
</dbReference>
<gene>
    <name evidence="14" type="ORF">ACO22_02636</name>
</gene>
<comment type="catalytic activity">
    <reaction evidence="12">
        <text>a very-long-chain (3R)-3-hydroxyacyl-CoA + NADP(+) = a very-long-chain 3-oxoacyl-CoA + NADPH + H(+)</text>
        <dbReference type="Rhea" id="RHEA:48680"/>
        <dbReference type="ChEBI" id="CHEBI:15378"/>
        <dbReference type="ChEBI" id="CHEBI:57783"/>
        <dbReference type="ChEBI" id="CHEBI:58349"/>
        <dbReference type="ChEBI" id="CHEBI:85440"/>
        <dbReference type="ChEBI" id="CHEBI:90725"/>
        <dbReference type="EC" id="1.1.1.330"/>
    </reaction>
</comment>
<keyword evidence="6 12" id="KW-0521">NADP</keyword>
<dbReference type="PRINTS" id="PR00081">
    <property type="entry name" value="GDHRDH"/>
</dbReference>
<comment type="caution">
    <text evidence="14">The sequence shown here is derived from an EMBL/GenBank/DDBJ whole genome shotgun (WGS) entry which is preliminary data.</text>
</comment>
<dbReference type="CDD" id="cd05356">
    <property type="entry name" value="17beta-HSD1_like_SDR_c"/>
    <property type="match status" value="1"/>
</dbReference>
<keyword evidence="4 12" id="KW-0256">Endoplasmic reticulum</keyword>
<dbReference type="EMBL" id="LZYO01000084">
    <property type="protein sequence ID" value="ODH37361.1"/>
    <property type="molecule type" value="Genomic_DNA"/>
</dbReference>
<dbReference type="Gene3D" id="3.40.50.720">
    <property type="entry name" value="NAD(P)-binding Rossmann-like Domain"/>
    <property type="match status" value="1"/>
</dbReference>
<evidence type="ECO:0000256" key="6">
    <source>
        <dbReference type="ARBA" id="ARBA00022857"/>
    </source>
</evidence>
<feature type="binding site" evidence="12">
    <location>
        <position position="311"/>
    </location>
    <ligand>
        <name>substrate</name>
    </ligand>
</feature>
<evidence type="ECO:0000256" key="8">
    <source>
        <dbReference type="ARBA" id="ARBA00023002"/>
    </source>
</evidence>
<evidence type="ECO:0000313" key="14">
    <source>
        <dbReference type="EMBL" id="ODH37361.1"/>
    </source>
</evidence>
<evidence type="ECO:0000256" key="3">
    <source>
        <dbReference type="ARBA" id="ARBA00022692"/>
    </source>
</evidence>
<dbReference type="PANTHER" id="PTHR43086">
    <property type="entry name" value="VERY-LONG-CHAIN 3-OXOOACYL-COA REDUCTASE"/>
    <property type="match status" value="1"/>
</dbReference>
<keyword evidence="10 12" id="KW-0472">Membrane</keyword>
<dbReference type="Proteomes" id="UP000242814">
    <property type="component" value="Unassembled WGS sequence"/>
</dbReference>
<feature type="transmembrane region" description="Helical" evidence="13">
    <location>
        <begin position="305"/>
        <end position="324"/>
    </location>
</feature>
<evidence type="ECO:0000256" key="12">
    <source>
        <dbReference type="HAMAP-Rule" id="MF_03107"/>
    </source>
</evidence>
<evidence type="ECO:0000256" key="9">
    <source>
        <dbReference type="ARBA" id="ARBA00023098"/>
    </source>
</evidence>
<comment type="pathway">
    <text evidence="1">Lipid metabolism; fatty acid biosynthesis.</text>
</comment>
<keyword evidence="11 12" id="KW-0275">Fatty acid biosynthesis</keyword>
<dbReference type="GO" id="GO:0045703">
    <property type="term" value="F:ketoreductase activity"/>
    <property type="evidence" value="ECO:0007669"/>
    <property type="project" value="UniProtKB-UniRule"/>
</dbReference>
<dbReference type="InterPro" id="IPR027533">
    <property type="entry name" value="3_ketoreductase_fungal"/>
</dbReference>
<keyword evidence="9 12" id="KW-0443">Lipid metabolism</keyword>
<name>A0A1D2JI79_PARBR</name>